<dbReference type="PANTHER" id="PTHR11545">
    <property type="entry name" value="RIBOSOMAL PROTEIN L13"/>
    <property type="match status" value="1"/>
</dbReference>
<sequence>MKTYSPKPEDANREWFIVDATDKILGRLATEITTRLRGKHKPEFAPHMDMGDFIVVINAEKVKVTGQKMDAKMYYKHTNHPGGLKEKTLREMLDIKPENVITAAVKGMLPKNKLAAQQLKKLKVYAGSEHPHAAQAPKTLDF</sequence>
<dbReference type="Gene3D" id="3.90.1180.10">
    <property type="entry name" value="Ribosomal protein L13"/>
    <property type="match status" value="1"/>
</dbReference>
<comment type="similarity">
    <text evidence="1 6">Belongs to the universal ribosomal protein uL13 family.</text>
</comment>
<organism evidence="8 10">
    <name type="scientific">Pseudodesulfovibrio indicus</name>
    <dbReference type="NCBI Taxonomy" id="1716143"/>
    <lineage>
        <taxon>Bacteria</taxon>
        <taxon>Pseudomonadati</taxon>
        <taxon>Thermodesulfobacteriota</taxon>
        <taxon>Desulfovibrionia</taxon>
        <taxon>Desulfovibrionales</taxon>
        <taxon>Desulfovibrionaceae</taxon>
    </lineage>
</organism>
<dbReference type="PIRSF" id="PIRSF002181">
    <property type="entry name" value="Ribosomal_L13"/>
    <property type="match status" value="1"/>
</dbReference>
<comment type="function">
    <text evidence="6">This protein is one of the early assembly proteins of the 50S ribosomal subunit, although it is not seen to bind rRNA by itself. It is important during the early stages of 50S assembly.</text>
</comment>
<gene>
    <name evidence="6" type="primary">rplM</name>
    <name evidence="7" type="ORF">AWY79_06045</name>
    <name evidence="8" type="ORF">EDC59_10180</name>
</gene>
<keyword evidence="3 6" id="KW-0689">Ribosomal protein</keyword>
<evidence type="ECO:0000256" key="4">
    <source>
        <dbReference type="ARBA" id="ARBA00023274"/>
    </source>
</evidence>
<name>A0A126QKX8_9BACT</name>
<dbReference type="InterPro" id="IPR005822">
    <property type="entry name" value="Ribosomal_uL13"/>
</dbReference>
<dbReference type="GO" id="GO:0022625">
    <property type="term" value="C:cytosolic large ribosomal subunit"/>
    <property type="evidence" value="ECO:0007669"/>
    <property type="project" value="TreeGrafter"/>
</dbReference>
<dbReference type="EMBL" id="SOBK01000001">
    <property type="protein sequence ID" value="TDT91682.1"/>
    <property type="molecule type" value="Genomic_DNA"/>
</dbReference>
<evidence type="ECO:0000256" key="3">
    <source>
        <dbReference type="ARBA" id="ARBA00022980"/>
    </source>
</evidence>
<evidence type="ECO:0000256" key="1">
    <source>
        <dbReference type="ARBA" id="ARBA00006227"/>
    </source>
</evidence>
<evidence type="ECO:0000313" key="10">
    <source>
        <dbReference type="Proteomes" id="UP000295506"/>
    </source>
</evidence>
<evidence type="ECO:0000313" key="8">
    <source>
        <dbReference type="EMBL" id="TDT91682.1"/>
    </source>
</evidence>
<reference evidence="8 10" key="2">
    <citation type="submission" date="2019-03" db="EMBL/GenBank/DDBJ databases">
        <title>Genomic Encyclopedia of Type Strains, Phase IV (KMG-IV): sequencing the most valuable type-strain genomes for metagenomic binning, comparative biology and taxonomic classification.</title>
        <authorList>
            <person name="Goeker M."/>
        </authorList>
    </citation>
    <scope>NUCLEOTIDE SEQUENCE [LARGE SCALE GENOMIC DNA]</scope>
    <source>
        <strain evidence="8 10">DSM 101483</strain>
    </source>
</reference>
<protein>
    <recommendedName>
        <fullName evidence="5 6">Large ribosomal subunit protein uL13</fullName>
    </recommendedName>
</protein>
<dbReference type="AlphaFoldDB" id="A0A126QKX8"/>
<accession>A0A126QKX8</accession>
<reference evidence="7 9" key="1">
    <citation type="journal article" date="2016" name="Front. Microbiol.">
        <title>Genome Sequence of the Piezophilic, Mesophilic Sulfate-Reducing Bacterium Desulfovibrio indicus J2T.</title>
        <authorList>
            <person name="Cao J."/>
            <person name="Maignien L."/>
            <person name="Shao Z."/>
            <person name="Alain K."/>
            <person name="Jebbar M."/>
        </authorList>
    </citation>
    <scope>NUCLEOTIDE SEQUENCE [LARGE SCALE GENOMIC DNA]</scope>
    <source>
        <strain evidence="7 9">J2</strain>
    </source>
</reference>
<dbReference type="EMBL" id="CP014206">
    <property type="protein sequence ID" value="AMK10700.1"/>
    <property type="molecule type" value="Genomic_DNA"/>
</dbReference>
<dbReference type="HAMAP" id="MF_01366">
    <property type="entry name" value="Ribosomal_uL13"/>
    <property type="match status" value="1"/>
</dbReference>
<evidence type="ECO:0000256" key="6">
    <source>
        <dbReference type="HAMAP-Rule" id="MF_01366"/>
    </source>
</evidence>
<dbReference type="Proteomes" id="UP000295506">
    <property type="component" value="Unassembled WGS sequence"/>
</dbReference>
<dbReference type="InterPro" id="IPR036899">
    <property type="entry name" value="Ribosomal_uL13_sf"/>
</dbReference>
<dbReference type="FunFam" id="3.90.1180.10:FF:000001">
    <property type="entry name" value="50S ribosomal protein L13"/>
    <property type="match status" value="1"/>
</dbReference>
<comment type="subunit">
    <text evidence="2 6">Part of the 50S ribosomal subunit.</text>
</comment>
<dbReference type="KEGG" id="dej:AWY79_06045"/>
<dbReference type="InterPro" id="IPR005823">
    <property type="entry name" value="Ribosomal_uL13_bac-type"/>
</dbReference>
<dbReference type="CDD" id="cd00392">
    <property type="entry name" value="Ribosomal_L13"/>
    <property type="match status" value="1"/>
</dbReference>
<dbReference type="Pfam" id="PF00572">
    <property type="entry name" value="Ribosomal_L13"/>
    <property type="match status" value="1"/>
</dbReference>
<dbReference type="SUPFAM" id="SSF52161">
    <property type="entry name" value="Ribosomal protein L13"/>
    <property type="match status" value="1"/>
</dbReference>
<evidence type="ECO:0000256" key="2">
    <source>
        <dbReference type="ARBA" id="ARBA00011838"/>
    </source>
</evidence>
<dbReference type="GO" id="GO:0017148">
    <property type="term" value="P:negative regulation of translation"/>
    <property type="evidence" value="ECO:0007669"/>
    <property type="project" value="TreeGrafter"/>
</dbReference>
<dbReference type="NCBIfam" id="TIGR01066">
    <property type="entry name" value="rplM_bact"/>
    <property type="match status" value="1"/>
</dbReference>
<keyword evidence="4 6" id="KW-0687">Ribonucleoprotein</keyword>
<dbReference type="Proteomes" id="UP000055611">
    <property type="component" value="Chromosome"/>
</dbReference>
<proteinExistence type="inferred from homology"/>
<dbReference type="GO" id="GO:0006412">
    <property type="term" value="P:translation"/>
    <property type="evidence" value="ECO:0007669"/>
    <property type="project" value="UniProtKB-UniRule"/>
</dbReference>
<evidence type="ECO:0000313" key="9">
    <source>
        <dbReference type="Proteomes" id="UP000055611"/>
    </source>
</evidence>
<dbReference type="OrthoDB" id="9801330at2"/>
<dbReference type="PANTHER" id="PTHR11545:SF2">
    <property type="entry name" value="LARGE RIBOSOMAL SUBUNIT PROTEIN UL13M"/>
    <property type="match status" value="1"/>
</dbReference>
<keyword evidence="9" id="KW-1185">Reference proteome</keyword>
<evidence type="ECO:0000256" key="5">
    <source>
        <dbReference type="ARBA" id="ARBA00035201"/>
    </source>
</evidence>
<dbReference type="GO" id="GO:0003729">
    <property type="term" value="F:mRNA binding"/>
    <property type="evidence" value="ECO:0007669"/>
    <property type="project" value="TreeGrafter"/>
</dbReference>
<evidence type="ECO:0000313" key="7">
    <source>
        <dbReference type="EMBL" id="AMK10700.1"/>
    </source>
</evidence>
<dbReference type="RefSeq" id="WP_066801612.1">
    <property type="nucleotide sequence ID" value="NZ_CP014206.1"/>
</dbReference>
<dbReference type="GO" id="GO:0003735">
    <property type="term" value="F:structural constituent of ribosome"/>
    <property type="evidence" value="ECO:0007669"/>
    <property type="project" value="InterPro"/>
</dbReference>